<dbReference type="InterPro" id="IPR021851">
    <property type="entry name" value="DUF3455"/>
</dbReference>
<dbReference type="PANTHER" id="PTHR35567:SF1">
    <property type="entry name" value="CONSERVED FUNGAL PROTEIN (AFU_ORTHOLOGUE AFUA_1G14230)"/>
    <property type="match status" value="1"/>
</dbReference>
<organism evidence="2 3">
    <name type="scientific">Coccomyxa viridis</name>
    <dbReference type="NCBI Taxonomy" id="1274662"/>
    <lineage>
        <taxon>Eukaryota</taxon>
        <taxon>Viridiplantae</taxon>
        <taxon>Chlorophyta</taxon>
        <taxon>core chlorophytes</taxon>
        <taxon>Trebouxiophyceae</taxon>
        <taxon>Trebouxiophyceae incertae sedis</taxon>
        <taxon>Coccomyxaceae</taxon>
        <taxon>Coccomyxa</taxon>
    </lineage>
</organism>
<feature type="signal peptide" evidence="1">
    <location>
        <begin position="1"/>
        <end position="18"/>
    </location>
</feature>
<name>A0AAV1HUQ6_9CHLO</name>
<dbReference type="EMBL" id="CAUYUE010000003">
    <property type="protein sequence ID" value="CAK0750586.1"/>
    <property type="molecule type" value="Genomic_DNA"/>
</dbReference>
<evidence type="ECO:0000313" key="3">
    <source>
        <dbReference type="Proteomes" id="UP001314263"/>
    </source>
</evidence>
<evidence type="ECO:0000256" key="1">
    <source>
        <dbReference type="SAM" id="SignalP"/>
    </source>
</evidence>
<gene>
    <name evidence="2" type="ORF">CVIRNUC_002002</name>
</gene>
<protein>
    <submittedName>
        <fullName evidence="2">Uncharacterized protein</fullName>
    </submittedName>
</protein>
<proteinExistence type="predicted"/>
<keyword evidence="1" id="KW-0732">Signal</keyword>
<comment type="caution">
    <text evidence="2">The sequence shown here is derived from an EMBL/GenBank/DDBJ whole genome shotgun (WGS) entry which is preliminary data.</text>
</comment>
<reference evidence="2 3" key="1">
    <citation type="submission" date="2023-10" db="EMBL/GenBank/DDBJ databases">
        <authorList>
            <person name="Maclean D."/>
            <person name="Macfadyen A."/>
        </authorList>
    </citation>
    <scope>NUCLEOTIDE SEQUENCE [LARGE SCALE GENOMIC DNA]</scope>
</reference>
<dbReference type="Proteomes" id="UP001314263">
    <property type="component" value="Unassembled WGS sequence"/>
</dbReference>
<keyword evidence="3" id="KW-1185">Reference proteome</keyword>
<dbReference type="PANTHER" id="PTHR35567">
    <property type="entry name" value="MALATE DEHYDROGENASE (AFU_ORTHOLOGUE AFUA_2G13800)"/>
    <property type="match status" value="1"/>
</dbReference>
<dbReference type="AlphaFoldDB" id="A0AAV1HUQ6"/>
<evidence type="ECO:0000313" key="2">
    <source>
        <dbReference type="EMBL" id="CAK0750586.1"/>
    </source>
</evidence>
<feature type="chain" id="PRO_5043762989" evidence="1">
    <location>
        <begin position="19"/>
        <end position="191"/>
    </location>
</feature>
<sequence length="191" mass="20129">MTLFAAIALCALLRCTLGYIMGPHRMLQQTASSSVDAPVDTAVLLTLRGIGTQNYTAQKSTSYLNTGARADLYSNSTLKRAIHFFDDASHPTWILLSPTGSQEGMVHGRIIARSPMPASSDDGGFGSVDALLLKAFGGEGTLASCTYIQRLNVNGGGAPKGFHTLPAWNGIASFEAAFPYQAIYTFSSGGS</sequence>
<accession>A0AAV1HUQ6</accession>
<dbReference type="Pfam" id="PF11937">
    <property type="entry name" value="DUF3455"/>
    <property type="match status" value="1"/>
</dbReference>